<dbReference type="SMART" id="SM00271">
    <property type="entry name" value="DnaJ"/>
    <property type="match status" value="1"/>
</dbReference>
<keyword evidence="1" id="KW-0143">Chaperone</keyword>
<keyword evidence="3" id="KW-0472">Membrane</keyword>
<dbReference type="InterPro" id="IPR036869">
    <property type="entry name" value="J_dom_sf"/>
</dbReference>
<feature type="domain" description="J" evidence="4">
    <location>
        <begin position="76"/>
        <end position="139"/>
    </location>
</feature>
<dbReference type="CDD" id="cd06257">
    <property type="entry name" value="DnaJ"/>
    <property type="match status" value="1"/>
</dbReference>
<dbReference type="Proteomes" id="UP000076871">
    <property type="component" value="Unassembled WGS sequence"/>
</dbReference>
<dbReference type="Gene3D" id="1.10.287.110">
    <property type="entry name" value="DnaJ domain"/>
    <property type="match status" value="1"/>
</dbReference>
<dbReference type="PRINTS" id="PR00625">
    <property type="entry name" value="JDOMAIN"/>
</dbReference>
<dbReference type="AlphaFoldDB" id="A0A165DQF7"/>
<dbReference type="InParanoid" id="A0A165DQF7"/>
<evidence type="ECO:0000313" key="5">
    <source>
        <dbReference type="EMBL" id="KZT05398.1"/>
    </source>
</evidence>
<feature type="compositionally biased region" description="Pro residues" evidence="2">
    <location>
        <begin position="392"/>
        <end position="401"/>
    </location>
</feature>
<dbReference type="SUPFAM" id="SSF46565">
    <property type="entry name" value="Chaperone J-domain"/>
    <property type="match status" value="1"/>
</dbReference>
<proteinExistence type="predicted"/>
<dbReference type="GO" id="GO:0051087">
    <property type="term" value="F:protein-folding chaperone binding"/>
    <property type="evidence" value="ECO:0007669"/>
    <property type="project" value="TreeGrafter"/>
</dbReference>
<dbReference type="GO" id="GO:0005783">
    <property type="term" value="C:endoplasmic reticulum"/>
    <property type="evidence" value="ECO:0007669"/>
    <property type="project" value="TreeGrafter"/>
</dbReference>
<dbReference type="EMBL" id="KV427630">
    <property type="protein sequence ID" value="KZT05398.1"/>
    <property type="molecule type" value="Genomic_DNA"/>
</dbReference>
<dbReference type="PROSITE" id="PS50076">
    <property type="entry name" value="DNAJ_2"/>
    <property type="match status" value="1"/>
</dbReference>
<keyword evidence="6" id="KW-1185">Reference proteome</keyword>
<dbReference type="Pfam" id="PF00226">
    <property type="entry name" value="DnaJ"/>
    <property type="match status" value="1"/>
</dbReference>
<keyword evidence="3" id="KW-1133">Transmembrane helix</keyword>
<gene>
    <name evidence="5" type="ORF">LAESUDRAFT_655749</name>
</gene>
<keyword evidence="3" id="KW-0812">Transmembrane</keyword>
<evidence type="ECO:0000256" key="1">
    <source>
        <dbReference type="ARBA" id="ARBA00023186"/>
    </source>
</evidence>
<dbReference type="InterPro" id="IPR051948">
    <property type="entry name" value="Hsp70_co-chaperone_J-domain"/>
</dbReference>
<evidence type="ECO:0000313" key="6">
    <source>
        <dbReference type="Proteomes" id="UP000076871"/>
    </source>
</evidence>
<name>A0A165DQF7_9APHY</name>
<dbReference type="GO" id="GO:0051787">
    <property type="term" value="F:misfolded protein binding"/>
    <property type="evidence" value="ECO:0007669"/>
    <property type="project" value="TreeGrafter"/>
</dbReference>
<dbReference type="InterPro" id="IPR001623">
    <property type="entry name" value="DnaJ_domain"/>
</dbReference>
<feature type="region of interest" description="Disordered" evidence="2">
    <location>
        <begin position="389"/>
        <end position="421"/>
    </location>
</feature>
<dbReference type="PANTHER" id="PTHR44360:SF1">
    <property type="entry name" value="DNAJ HOMOLOG SUBFAMILY B MEMBER 9"/>
    <property type="match status" value="1"/>
</dbReference>
<dbReference type="GO" id="GO:0036503">
    <property type="term" value="P:ERAD pathway"/>
    <property type="evidence" value="ECO:0007669"/>
    <property type="project" value="TreeGrafter"/>
</dbReference>
<dbReference type="OrthoDB" id="10250354at2759"/>
<dbReference type="STRING" id="1314785.A0A165DQF7"/>
<protein>
    <submittedName>
        <fullName evidence="5">Chaperone J-domain-containing protein</fullName>
    </submittedName>
</protein>
<dbReference type="RefSeq" id="XP_040763138.1">
    <property type="nucleotide sequence ID" value="XM_040904578.1"/>
</dbReference>
<feature type="transmembrane region" description="Helical" evidence="3">
    <location>
        <begin position="162"/>
        <end position="180"/>
    </location>
</feature>
<evidence type="ECO:0000256" key="3">
    <source>
        <dbReference type="SAM" id="Phobius"/>
    </source>
</evidence>
<feature type="transmembrane region" description="Helical" evidence="3">
    <location>
        <begin position="186"/>
        <end position="205"/>
    </location>
</feature>
<evidence type="ECO:0000256" key="2">
    <source>
        <dbReference type="SAM" id="MobiDB-lite"/>
    </source>
</evidence>
<sequence length="433" mass="48793">MLASILSFIGWSYLPDIATRRLLPVYHHFYRVLLGRQPPPPGTPLYSRHYRYVYAFAVLSYLLYNFYEAAVSMSPNYYELLGVDPVADENTLKLAFRQFARKNHPDRVGAQGEAVFIEVRDAFEALKNPVTRFAYDRFGPEAIHWTHCTTLREYIRHGLMQSAGFHIVAACALLLFSAIGKPSYVAFWRYVLFAAVFAYELTFILSPSVCSPSQHTFSSVLFSEPGTPTHTGFFTWLWPRRVAYQHIRFLHSLFLFMSIALSRVAPVLFPPVGDEFADPQKLQATIERIGLLAKAVERDAAQQIHTELHSVHGPLTNTQPTDSGAHFSRLPPCEHPAPEVMERLSTQMENMFIESKLMDGGPLKSVVDAAVEGRRRAASEQHVTSVRLGIPSPTPSPPPERTPVRRMQATTVSAGNERQEKPVGYIRARSISC</sequence>
<reference evidence="5 6" key="1">
    <citation type="journal article" date="2016" name="Mol. Biol. Evol.">
        <title>Comparative Genomics of Early-Diverging Mushroom-Forming Fungi Provides Insights into the Origins of Lignocellulose Decay Capabilities.</title>
        <authorList>
            <person name="Nagy L.G."/>
            <person name="Riley R."/>
            <person name="Tritt A."/>
            <person name="Adam C."/>
            <person name="Daum C."/>
            <person name="Floudas D."/>
            <person name="Sun H."/>
            <person name="Yadav J.S."/>
            <person name="Pangilinan J."/>
            <person name="Larsson K.H."/>
            <person name="Matsuura K."/>
            <person name="Barry K."/>
            <person name="Labutti K."/>
            <person name="Kuo R."/>
            <person name="Ohm R.A."/>
            <person name="Bhattacharya S.S."/>
            <person name="Shirouzu T."/>
            <person name="Yoshinaga Y."/>
            <person name="Martin F.M."/>
            <person name="Grigoriev I.V."/>
            <person name="Hibbett D.S."/>
        </authorList>
    </citation>
    <scope>NUCLEOTIDE SEQUENCE [LARGE SCALE GENOMIC DNA]</scope>
    <source>
        <strain evidence="5 6">93-53</strain>
    </source>
</reference>
<evidence type="ECO:0000259" key="4">
    <source>
        <dbReference type="PROSITE" id="PS50076"/>
    </source>
</evidence>
<accession>A0A165DQF7</accession>
<dbReference type="GeneID" id="63821608"/>
<organism evidence="5 6">
    <name type="scientific">Laetiporus sulphureus 93-53</name>
    <dbReference type="NCBI Taxonomy" id="1314785"/>
    <lineage>
        <taxon>Eukaryota</taxon>
        <taxon>Fungi</taxon>
        <taxon>Dikarya</taxon>
        <taxon>Basidiomycota</taxon>
        <taxon>Agaricomycotina</taxon>
        <taxon>Agaricomycetes</taxon>
        <taxon>Polyporales</taxon>
        <taxon>Laetiporus</taxon>
    </lineage>
</organism>
<dbReference type="PANTHER" id="PTHR44360">
    <property type="entry name" value="DNAJ HOMOLOG SUBFAMILY B MEMBER 9"/>
    <property type="match status" value="1"/>
</dbReference>